<keyword evidence="2" id="KW-0479">Metal-binding</keyword>
<comment type="cofactor">
    <cofactor evidence="1">
        <name>a divalent metal cation</name>
        <dbReference type="ChEBI" id="CHEBI:60240"/>
    </cofactor>
</comment>
<protein>
    <recommendedName>
        <fullName evidence="3">DDE Tnp4 domain-containing protein</fullName>
    </recommendedName>
</protein>
<dbReference type="AlphaFoldDB" id="A0A815V7N9"/>
<dbReference type="GO" id="GO:0046872">
    <property type="term" value="F:metal ion binding"/>
    <property type="evidence" value="ECO:0007669"/>
    <property type="project" value="UniProtKB-KW"/>
</dbReference>
<evidence type="ECO:0000256" key="2">
    <source>
        <dbReference type="ARBA" id="ARBA00022723"/>
    </source>
</evidence>
<proteinExistence type="predicted"/>
<evidence type="ECO:0000313" key="4">
    <source>
        <dbReference type="EMBL" id="CAF1531107.1"/>
    </source>
</evidence>
<sequence>MYYYAKSPTNYAFKIQITGGFNHRIVHASRCYPGSVHDLTILRESELLYYTEENVQIIDDKAYIGEQYVITPRKKPRGGQLAAEDKDFNRSISSERAVIEN</sequence>
<dbReference type="Pfam" id="PF13359">
    <property type="entry name" value="DDE_Tnp_4"/>
    <property type="match status" value="1"/>
</dbReference>
<evidence type="ECO:0000259" key="3">
    <source>
        <dbReference type="Pfam" id="PF13359"/>
    </source>
</evidence>
<comment type="caution">
    <text evidence="4">The sequence shown here is derived from an EMBL/GenBank/DDBJ whole genome shotgun (WGS) entry which is preliminary data.</text>
</comment>
<evidence type="ECO:0000313" key="7">
    <source>
        <dbReference type="Proteomes" id="UP000663852"/>
    </source>
</evidence>
<gene>
    <name evidence="4" type="ORF">EDS130_LOCUS44580</name>
    <name evidence="5" type="ORF">XAT740_LOCUS44203</name>
</gene>
<keyword evidence="6" id="KW-1185">Reference proteome</keyword>
<dbReference type="Proteomes" id="UP000663852">
    <property type="component" value="Unassembled WGS sequence"/>
</dbReference>
<dbReference type="Proteomes" id="UP000663828">
    <property type="component" value="Unassembled WGS sequence"/>
</dbReference>
<organism evidence="4 7">
    <name type="scientific">Adineta ricciae</name>
    <name type="common">Rotifer</name>
    <dbReference type="NCBI Taxonomy" id="249248"/>
    <lineage>
        <taxon>Eukaryota</taxon>
        <taxon>Metazoa</taxon>
        <taxon>Spiralia</taxon>
        <taxon>Gnathifera</taxon>
        <taxon>Rotifera</taxon>
        <taxon>Eurotatoria</taxon>
        <taxon>Bdelloidea</taxon>
        <taxon>Adinetida</taxon>
        <taxon>Adinetidae</taxon>
        <taxon>Adineta</taxon>
    </lineage>
</organism>
<evidence type="ECO:0000313" key="6">
    <source>
        <dbReference type="Proteomes" id="UP000663828"/>
    </source>
</evidence>
<feature type="domain" description="DDE Tnp4" evidence="3">
    <location>
        <begin position="3"/>
        <end position="101"/>
    </location>
</feature>
<reference evidence="4" key="1">
    <citation type="submission" date="2021-02" db="EMBL/GenBank/DDBJ databases">
        <authorList>
            <person name="Nowell W R."/>
        </authorList>
    </citation>
    <scope>NUCLEOTIDE SEQUENCE</scope>
</reference>
<evidence type="ECO:0000256" key="1">
    <source>
        <dbReference type="ARBA" id="ARBA00001968"/>
    </source>
</evidence>
<dbReference type="OrthoDB" id="10027453at2759"/>
<dbReference type="InterPro" id="IPR027806">
    <property type="entry name" value="HARBI1_dom"/>
</dbReference>
<dbReference type="EMBL" id="CAJNOR010005569">
    <property type="protein sequence ID" value="CAF1568069.1"/>
    <property type="molecule type" value="Genomic_DNA"/>
</dbReference>
<dbReference type="EMBL" id="CAJNOJ010000882">
    <property type="protein sequence ID" value="CAF1531107.1"/>
    <property type="molecule type" value="Genomic_DNA"/>
</dbReference>
<accession>A0A815V7N9</accession>
<name>A0A815V7N9_ADIRI</name>
<evidence type="ECO:0000313" key="5">
    <source>
        <dbReference type="EMBL" id="CAF1568069.1"/>
    </source>
</evidence>